<evidence type="ECO:0000256" key="2">
    <source>
        <dbReference type="ARBA" id="ARBA00023136"/>
    </source>
</evidence>
<evidence type="ECO:0000259" key="5">
    <source>
        <dbReference type="Pfam" id="PF00593"/>
    </source>
</evidence>
<dbReference type="Proteomes" id="UP000552864">
    <property type="component" value="Unassembled WGS sequence"/>
</dbReference>
<evidence type="ECO:0000259" key="6">
    <source>
        <dbReference type="Pfam" id="PF07715"/>
    </source>
</evidence>
<name>A0A847S2B6_9BACT</name>
<dbReference type="PANTHER" id="PTHR40980:SF4">
    <property type="entry name" value="TONB-DEPENDENT RECEPTOR-LIKE BETA-BARREL DOMAIN-CONTAINING PROTEIN"/>
    <property type="match status" value="1"/>
</dbReference>
<reference evidence="7 8" key="1">
    <citation type="submission" date="2020-04" db="EMBL/GenBank/DDBJ databases">
        <authorList>
            <person name="Yin C."/>
        </authorList>
    </citation>
    <scope>NUCLEOTIDE SEQUENCE [LARGE SCALE GENOMIC DNA]</scope>
    <source>
        <strain evidence="7 8">Ak56</strain>
    </source>
</reference>
<dbReference type="Gene3D" id="2.40.170.20">
    <property type="entry name" value="TonB-dependent receptor, beta-barrel domain"/>
    <property type="match status" value="1"/>
</dbReference>
<keyword evidence="2 4" id="KW-0472">Membrane</keyword>
<dbReference type="InterPro" id="IPR037066">
    <property type="entry name" value="Plug_dom_sf"/>
</dbReference>
<dbReference type="RefSeq" id="WP_168736849.1">
    <property type="nucleotide sequence ID" value="NZ_JABAHZ010000001.1"/>
</dbReference>
<dbReference type="InterPro" id="IPR012910">
    <property type="entry name" value="Plug_dom"/>
</dbReference>
<dbReference type="Pfam" id="PF13620">
    <property type="entry name" value="CarboxypepD_reg"/>
    <property type="match status" value="1"/>
</dbReference>
<keyword evidence="4" id="KW-0798">TonB box</keyword>
<comment type="caution">
    <text evidence="7">The sequence shown here is derived from an EMBL/GenBank/DDBJ whole genome shotgun (WGS) entry which is preliminary data.</text>
</comment>
<feature type="domain" description="TonB-dependent receptor plug" evidence="6">
    <location>
        <begin position="227"/>
        <end position="313"/>
    </location>
</feature>
<dbReference type="Gene3D" id="2.170.130.10">
    <property type="entry name" value="TonB-dependent receptor, plug domain"/>
    <property type="match status" value="1"/>
</dbReference>
<keyword evidence="7" id="KW-0675">Receptor</keyword>
<organism evidence="7 8">
    <name type="scientific">Chitinophaga eiseniae</name>
    <dbReference type="NCBI Taxonomy" id="634771"/>
    <lineage>
        <taxon>Bacteria</taxon>
        <taxon>Pseudomonadati</taxon>
        <taxon>Bacteroidota</taxon>
        <taxon>Chitinophagia</taxon>
        <taxon>Chitinophagales</taxon>
        <taxon>Chitinophagaceae</taxon>
        <taxon>Chitinophaga</taxon>
    </lineage>
</organism>
<evidence type="ECO:0000313" key="7">
    <source>
        <dbReference type="EMBL" id="NLR77450.1"/>
    </source>
</evidence>
<dbReference type="InterPro" id="IPR000531">
    <property type="entry name" value="Beta-barrel_TonB"/>
</dbReference>
<keyword evidence="3" id="KW-0998">Cell outer membrane</keyword>
<gene>
    <name evidence="7" type="ORF">HGH91_02370</name>
</gene>
<dbReference type="SUPFAM" id="SSF49452">
    <property type="entry name" value="Starch-binding domain-like"/>
    <property type="match status" value="1"/>
</dbReference>
<sequence length="1078" mass="121028">MRSFVRSIVLIMCLVSFLPLTTLYAQHQEGLQQLVKLPVGKQPVAAILTSLQQQQGNYRYLYDPAQIASLRLNIPKSPMPLSALLQLVDEQLPLEVELKENIIAIRSKSNKNEGAGKSAMGSLQGRIFNDQNESVPGVTISVNKGTKVTTSRVDGTYTIPLPEGIYEVQFSHLAFTNTRVANIAVKAGQATIKDVMLAATASNLKGVTVNATAKRESIASLYNRQKNAAALTDGISAEQIARTPDKNVGEVLKRVSGVATVDNKYVVVRGMSERYNGAMLNGQLMPSTELNRKNFSFDIIPSNIIDNITVYKTITPDMSAEFGGGLVNVETKAIPTQNFFTVSVGGSINDNTTGKQFLSLKLDKEYLGRPSEHRELFGKLSWPNLSSIRAETAGLTPQPGTGNYEYPLKKGQVMNNNWGLYNMKAHPSQNYQLAWGHVNNLSNSRQLGLLAAVSYRNTLQTQRVESQRDGFSYEPSKINGDDSIIFRGNQYGFTTNMGFLAGVGYTTNKHKISLQSLYVNTLDQQLILGKGLSDMGGGIIGQKVGYYDNVQWTRLWQTQLKGEHSIGGKGIKIQWLGTYVQLDRQRPDNHHMNAAAPDDSITTDPYLMVGPPEARGIDGAMRWWTRAYESDFNWDVNTQIPFRFNIGNTVLTNAFKAGYAGWYKDRSFYVARASTAGPVSKIPLPVPSFFDPANSDYKFAFDNFGDDFHRFATLHAVYGMFDQKLAGKLRLVWGLRAEYYNLNKVNEVLEKVIGSIGNANKYDLSSLYNREKNWNLFPSASLTYSPTNKMNVRGSYAQSIIRPDLRELTFFKEYDFELGDEYMSNDPIVSTRIKHLDLRYEYYPGPGEILSLSLFYKKIDNPMEIFKDFNGGFYTLRNSHVAENRGIEVEIRKSLAFTRVPVIRNLTLYANGTRLFARVKKASSITYKEDPPGSNKMVLVQSIGEWENRPQQGASNWMVNAGAYYDIKPVSVSLMYNYVTNRLFVPSQNFYISQYERPLESLDGQVAIRLLKDKMIFRANVSNLLNSYSLIYINHGDGEETSGEQRTAKQLMYQKDKDFVQHRLTPGRTYSFTLGYSF</sequence>
<dbReference type="AlphaFoldDB" id="A0A847S2B6"/>
<feature type="domain" description="TonB-dependent receptor-like beta-barrel" evidence="5">
    <location>
        <begin position="540"/>
        <end position="1024"/>
    </location>
</feature>
<dbReference type="Pfam" id="PF00593">
    <property type="entry name" value="TonB_dep_Rec_b-barrel"/>
    <property type="match status" value="1"/>
</dbReference>
<evidence type="ECO:0000256" key="4">
    <source>
        <dbReference type="RuleBase" id="RU003357"/>
    </source>
</evidence>
<dbReference type="InterPro" id="IPR036942">
    <property type="entry name" value="Beta-barrel_TonB_sf"/>
</dbReference>
<dbReference type="EMBL" id="JABAHZ010000001">
    <property type="protein sequence ID" value="NLR77450.1"/>
    <property type="molecule type" value="Genomic_DNA"/>
</dbReference>
<dbReference type="Gene3D" id="2.60.40.1120">
    <property type="entry name" value="Carboxypeptidase-like, regulatory domain"/>
    <property type="match status" value="1"/>
</dbReference>
<dbReference type="InterPro" id="IPR013784">
    <property type="entry name" value="Carb-bd-like_fold"/>
</dbReference>
<evidence type="ECO:0000256" key="3">
    <source>
        <dbReference type="ARBA" id="ARBA00023237"/>
    </source>
</evidence>
<dbReference type="GO" id="GO:0030246">
    <property type="term" value="F:carbohydrate binding"/>
    <property type="evidence" value="ECO:0007669"/>
    <property type="project" value="InterPro"/>
</dbReference>
<proteinExistence type="inferred from homology"/>
<dbReference type="SUPFAM" id="SSF56935">
    <property type="entry name" value="Porins"/>
    <property type="match status" value="1"/>
</dbReference>
<comment type="subcellular location">
    <subcellularLocation>
        <location evidence="1 4">Cell outer membrane</location>
    </subcellularLocation>
</comment>
<protein>
    <submittedName>
        <fullName evidence="7">TonB-dependent receptor</fullName>
    </submittedName>
</protein>
<dbReference type="Pfam" id="PF07715">
    <property type="entry name" value="Plug"/>
    <property type="match status" value="1"/>
</dbReference>
<evidence type="ECO:0000256" key="1">
    <source>
        <dbReference type="ARBA" id="ARBA00004442"/>
    </source>
</evidence>
<comment type="similarity">
    <text evidence="4">Belongs to the TonB-dependent receptor family.</text>
</comment>
<accession>A0A847S2B6</accession>
<dbReference type="GO" id="GO:0009279">
    <property type="term" value="C:cell outer membrane"/>
    <property type="evidence" value="ECO:0007669"/>
    <property type="project" value="UniProtKB-SubCell"/>
</dbReference>
<dbReference type="PANTHER" id="PTHR40980">
    <property type="entry name" value="PLUG DOMAIN-CONTAINING PROTEIN"/>
    <property type="match status" value="1"/>
</dbReference>
<evidence type="ECO:0000313" key="8">
    <source>
        <dbReference type="Proteomes" id="UP000552864"/>
    </source>
</evidence>
<keyword evidence="8" id="KW-1185">Reference proteome</keyword>